<feature type="region of interest" description="Disordered" evidence="1">
    <location>
        <begin position="163"/>
        <end position="193"/>
    </location>
</feature>
<keyword evidence="3" id="KW-1185">Reference proteome</keyword>
<organism evidence="2 3">
    <name type="scientific">Lasiosphaeria ovina</name>
    <dbReference type="NCBI Taxonomy" id="92902"/>
    <lineage>
        <taxon>Eukaryota</taxon>
        <taxon>Fungi</taxon>
        <taxon>Dikarya</taxon>
        <taxon>Ascomycota</taxon>
        <taxon>Pezizomycotina</taxon>
        <taxon>Sordariomycetes</taxon>
        <taxon>Sordariomycetidae</taxon>
        <taxon>Sordariales</taxon>
        <taxon>Lasiosphaeriaceae</taxon>
        <taxon>Lasiosphaeria</taxon>
    </lineage>
</organism>
<dbReference type="EMBL" id="JAULSN010000009">
    <property type="protein sequence ID" value="KAK3365051.1"/>
    <property type="molecule type" value="Genomic_DNA"/>
</dbReference>
<dbReference type="Proteomes" id="UP001287356">
    <property type="component" value="Unassembled WGS sequence"/>
</dbReference>
<reference evidence="2" key="1">
    <citation type="journal article" date="2023" name="Mol. Phylogenet. Evol.">
        <title>Genome-scale phylogeny and comparative genomics of the fungal order Sordariales.</title>
        <authorList>
            <person name="Hensen N."/>
            <person name="Bonometti L."/>
            <person name="Westerberg I."/>
            <person name="Brannstrom I.O."/>
            <person name="Guillou S."/>
            <person name="Cros-Aarteil S."/>
            <person name="Calhoun S."/>
            <person name="Haridas S."/>
            <person name="Kuo A."/>
            <person name="Mondo S."/>
            <person name="Pangilinan J."/>
            <person name="Riley R."/>
            <person name="LaButti K."/>
            <person name="Andreopoulos B."/>
            <person name="Lipzen A."/>
            <person name="Chen C."/>
            <person name="Yan M."/>
            <person name="Daum C."/>
            <person name="Ng V."/>
            <person name="Clum A."/>
            <person name="Steindorff A."/>
            <person name="Ohm R.A."/>
            <person name="Martin F."/>
            <person name="Silar P."/>
            <person name="Natvig D.O."/>
            <person name="Lalanne C."/>
            <person name="Gautier V."/>
            <person name="Ament-Velasquez S.L."/>
            <person name="Kruys A."/>
            <person name="Hutchinson M.I."/>
            <person name="Powell A.J."/>
            <person name="Barry K."/>
            <person name="Miller A.N."/>
            <person name="Grigoriev I.V."/>
            <person name="Debuchy R."/>
            <person name="Gladieux P."/>
            <person name="Hiltunen Thoren M."/>
            <person name="Johannesson H."/>
        </authorList>
    </citation>
    <scope>NUCLEOTIDE SEQUENCE</scope>
    <source>
        <strain evidence="2">CBS 958.72</strain>
    </source>
</reference>
<evidence type="ECO:0000313" key="2">
    <source>
        <dbReference type="EMBL" id="KAK3365051.1"/>
    </source>
</evidence>
<evidence type="ECO:0000313" key="3">
    <source>
        <dbReference type="Proteomes" id="UP001287356"/>
    </source>
</evidence>
<name>A0AAE0MZ86_9PEZI</name>
<gene>
    <name evidence="2" type="ORF">B0T24DRAFT_683713</name>
</gene>
<accession>A0AAE0MZ86</accession>
<proteinExistence type="predicted"/>
<comment type="caution">
    <text evidence="2">The sequence shown here is derived from an EMBL/GenBank/DDBJ whole genome shotgun (WGS) entry which is preliminary data.</text>
</comment>
<protein>
    <submittedName>
        <fullName evidence="2">Uncharacterized protein</fullName>
    </submittedName>
</protein>
<dbReference type="AlphaFoldDB" id="A0AAE0MZ86"/>
<reference evidence="2" key="2">
    <citation type="submission" date="2023-06" db="EMBL/GenBank/DDBJ databases">
        <authorList>
            <consortium name="Lawrence Berkeley National Laboratory"/>
            <person name="Haridas S."/>
            <person name="Hensen N."/>
            <person name="Bonometti L."/>
            <person name="Westerberg I."/>
            <person name="Brannstrom I.O."/>
            <person name="Guillou S."/>
            <person name="Cros-Aarteil S."/>
            <person name="Calhoun S."/>
            <person name="Kuo A."/>
            <person name="Mondo S."/>
            <person name="Pangilinan J."/>
            <person name="Riley R."/>
            <person name="Labutti K."/>
            <person name="Andreopoulos B."/>
            <person name="Lipzen A."/>
            <person name="Chen C."/>
            <person name="Yanf M."/>
            <person name="Daum C."/>
            <person name="Ng V."/>
            <person name="Clum A."/>
            <person name="Steindorff A."/>
            <person name="Ohm R."/>
            <person name="Martin F."/>
            <person name="Silar P."/>
            <person name="Natvig D."/>
            <person name="Lalanne C."/>
            <person name="Gautier V."/>
            <person name="Ament-Velasquez S.L."/>
            <person name="Kruys A."/>
            <person name="Hutchinson M.I."/>
            <person name="Powell A.J."/>
            <person name="Barry K."/>
            <person name="Miller A.N."/>
            <person name="Grigoriev I.V."/>
            <person name="Debuchy R."/>
            <person name="Gladieux P."/>
            <person name="Thoren M.H."/>
            <person name="Johannesson H."/>
        </authorList>
    </citation>
    <scope>NUCLEOTIDE SEQUENCE</scope>
    <source>
        <strain evidence="2">CBS 958.72</strain>
    </source>
</reference>
<evidence type="ECO:0000256" key="1">
    <source>
        <dbReference type="SAM" id="MobiDB-lite"/>
    </source>
</evidence>
<sequence>MIDLTWLGSPIAALLNTGITASLTTKTILIGNQKIKLDQVQRNRDILVPALREKIKQLRGVFEDRLRALKVSTGPAKHTDRQRFDDIAQKIKTYDEQLSSLDLVLPVRLNAANALAKRKERERAVAAAHEDDYSALLALVENVKVLWDQREAKLVFWGQSERLGGDVATPPEEAAAEPRKMAAQKAEARHTTS</sequence>
<feature type="compositionally biased region" description="Basic and acidic residues" evidence="1">
    <location>
        <begin position="176"/>
        <end position="193"/>
    </location>
</feature>